<dbReference type="RefSeq" id="WP_133642814.1">
    <property type="nucleotide sequence ID" value="NZ_SNYI01000001.1"/>
</dbReference>
<evidence type="ECO:0000256" key="1">
    <source>
        <dbReference type="ARBA" id="ARBA00004141"/>
    </source>
</evidence>
<feature type="transmembrane region" description="Helical" evidence="5">
    <location>
        <begin position="377"/>
        <end position="392"/>
    </location>
</feature>
<evidence type="ECO:0000256" key="3">
    <source>
        <dbReference type="ARBA" id="ARBA00022989"/>
    </source>
</evidence>
<name>A0A4V3D433_9FLAO</name>
<feature type="transmembrane region" description="Helical" evidence="5">
    <location>
        <begin position="12"/>
        <end position="29"/>
    </location>
</feature>
<dbReference type="PANTHER" id="PTHR37422:SF13">
    <property type="entry name" value="LIPOPOLYSACCHARIDE BIOSYNTHESIS PROTEIN PA4999-RELATED"/>
    <property type="match status" value="1"/>
</dbReference>
<accession>A0A4V3D433</accession>
<dbReference type="EMBL" id="SNYI01000001">
    <property type="protein sequence ID" value="TDQ32781.1"/>
    <property type="molecule type" value="Genomic_DNA"/>
</dbReference>
<evidence type="ECO:0000256" key="5">
    <source>
        <dbReference type="SAM" id="Phobius"/>
    </source>
</evidence>
<evidence type="ECO:0000313" key="7">
    <source>
        <dbReference type="EMBL" id="TDQ32781.1"/>
    </source>
</evidence>
<feature type="transmembrane region" description="Helical" evidence="5">
    <location>
        <begin position="242"/>
        <end position="262"/>
    </location>
</feature>
<dbReference type="Proteomes" id="UP000295468">
    <property type="component" value="Unassembled WGS sequence"/>
</dbReference>
<evidence type="ECO:0000313" key="8">
    <source>
        <dbReference type="Proteomes" id="UP000295468"/>
    </source>
</evidence>
<feature type="transmembrane region" description="Helical" evidence="5">
    <location>
        <begin position="35"/>
        <end position="51"/>
    </location>
</feature>
<feature type="transmembrane region" description="Helical" evidence="5">
    <location>
        <begin position="345"/>
        <end position="365"/>
    </location>
</feature>
<evidence type="ECO:0000259" key="6">
    <source>
        <dbReference type="Pfam" id="PF04932"/>
    </source>
</evidence>
<dbReference type="OrthoDB" id="1430552at2"/>
<evidence type="ECO:0000256" key="4">
    <source>
        <dbReference type="ARBA" id="ARBA00023136"/>
    </source>
</evidence>
<feature type="transmembrane region" description="Helical" evidence="5">
    <location>
        <begin position="117"/>
        <end position="134"/>
    </location>
</feature>
<feature type="transmembrane region" description="Helical" evidence="5">
    <location>
        <begin position="63"/>
        <end position="80"/>
    </location>
</feature>
<comment type="subcellular location">
    <subcellularLocation>
        <location evidence="1">Membrane</location>
        <topology evidence="1">Multi-pass membrane protein</topology>
    </subcellularLocation>
</comment>
<organism evidence="7 8">
    <name type="scientific">Zeaxanthinibacter enoshimensis</name>
    <dbReference type="NCBI Taxonomy" id="392009"/>
    <lineage>
        <taxon>Bacteria</taxon>
        <taxon>Pseudomonadati</taxon>
        <taxon>Bacteroidota</taxon>
        <taxon>Flavobacteriia</taxon>
        <taxon>Flavobacteriales</taxon>
        <taxon>Flavobacteriaceae</taxon>
        <taxon>Zeaxanthinibacter</taxon>
    </lineage>
</organism>
<feature type="transmembrane region" description="Helical" evidence="5">
    <location>
        <begin position="399"/>
        <end position="416"/>
    </location>
</feature>
<keyword evidence="8" id="KW-1185">Reference proteome</keyword>
<keyword evidence="2 5" id="KW-0812">Transmembrane</keyword>
<dbReference type="InterPro" id="IPR007016">
    <property type="entry name" value="O-antigen_ligase-rel_domated"/>
</dbReference>
<feature type="transmembrane region" description="Helical" evidence="5">
    <location>
        <begin position="206"/>
        <end position="236"/>
    </location>
</feature>
<dbReference type="GO" id="GO:0016020">
    <property type="term" value="C:membrane"/>
    <property type="evidence" value="ECO:0007669"/>
    <property type="project" value="UniProtKB-SubCell"/>
</dbReference>
<dbReference type="Pfam" id="PF04932">
    <property type="entry name" value="Wzy_C"/>
    <property type="match status" value="1"/>
</dbReference>
<evidence type="ECO:0000256" key="2">
    <source>
        <dbReference type="ARBA" id="ARBA00022692"/>
    </source>
</evidence>
<feature type="domain" description="O-antigen ligase-related" evidence="6">
    <location>
        <begin position="207"/>
        <end position="358"/>
    </location>
</feature>
<protein>
    <submittedName>
        <fullName evidence="7">O-antigen ligase</fullName>
    </submittedName>
</protein>
<keyword evidence="7" id="KW-0436">Ligase</keyword>
<proteinExistence type="predicted"/>
<comment type="caution">
    <text evidence="7">The sequence shown here is derived from an EMBL/GenBank/DDBJ whole genome shotgun (WGS) entry which is preliminary data.</text>
</comment>
<keyword evidence="4 5" id="KW-0472">Membrane</keyword>
<sequence length="421" mass="49267">MKGMDWVIKNKFNKQHLYFYGALGYLFLIPFEQKLATLAMIVWAILALLSLRKRRVNSNWRMFMLPALYLIYTAGLFLAYRGELKYLEHRLSFLLFPALFILFQYTPQERKKMMKAFLWGLVGAGFYCLFFAIYRSMEFEMGSIHFQPAVLDGKKFMESIMYGGNYFFGNHFSIFHQTVYFAMYFSVGLCIVLFKGKILSLWERWFLLIFYLFILFLISNKASFIVLTILFFYWLHTLQMKFRYKLIALGCILTGIIALTILNPRVSESLNKISEMQFSIDKSARYGYSTRLLTWDASIELIKARPIAGYGVGNAQDALNNVYAKMDYQYPLREKLNAHNQFLQIWIENGVVGILLLILIFVLLIQRAYRFASPDKSFLIAIVFILLINALFESILNRFSGISFFAFLTSFIFSLTKVRSN</sequence>
<feature type="transmembrane region" description="Helical" evidence="5">
    <location>
        <begin position="174"/>
        <end position="194"/>
    </location>
</feature>
<keyword evidence="3 5" id="KW-1133">Transmembrane helix</keyword>
<dbReference type="AlphaFoldDB" id="A0A4V3D433"/>
<dbReference type="PANTHER" id="PTHR37422">
    <property type="entry name" value="TEICHURONIC ACID BIOSYNTHESIS PROTEIN TUAE"/>
    <property type="match status" value="1"/>
</dbReference>
<dbReference type="GO" id="GO:0016874">
    <property type="term" value="F:ligase activity"/>
    <property type="evidence" value="ECO:0007669"/>
    <property type="project" value="UniProtKB-KW"/>
</dbReference>
<reference evidence="7 8" key="1">
    <citation type="submission" date="2019-03" db="EMBL/GenBank/DDBJ databases">
        <title>Genomic Encyclopedia of Archaeal and Bacterial Type Strains, Phase II (KMG-II): from individual species to whole genera.</title>
        <authorList>
            <person name="Goeker M."/>
        </authorList>
    </citation>
    <scope>NUCLEOTIDE SEQUENCE [LARGE SCALE GENOMIC DNA]</scope>
    <source>
        <strain evidence="7 8">DSM 18435</strain>
    </source>
</reference>
<gene>
    <name evidence="7" type="ORF">CLV82_0614</name>
</gene>
<feature type="transmembrane region" description="Helical" evidence="5">
    <location>
        <begin position="86"/>
        <end position="105"/>
    </location>
</feature>
<dbReference type="InterPro" id="IPR051533">
    <property type="entry name" value="WaaL-like"/>
</dbReference>